<dbReference type="GO" id="GO:0015697">
    <property type="term" value="P:quaternary ammonium group transport"/>
    <property type="evidence" value="ECO:0007669"/>
    <property type="project" value="UniProtKB-ARBA"/>
</dbReference>
<keyword evidence="2" id="KW-0547">Nucleotide-binding</keyword>
<evidence type="ECO:0000256" key="1">
    <source>
        <dbReference type="ARBA" id="ARBA00022448"/>
    </source>
</evidence>
<dbReference type="SUPFAM" id="SSF52540">
    <property type="entry name" value="P-loop containing nucleoside triphosphate hydrolases"/>
    <property type="match status" value="1"/>
</dbReference>
<evidence type="ECO:0000313" key="6">
    <source>
        <dbReference type="Proteomes" id="UP000540556"/>
    </source>
</evidence>
<dbReference type="PROSITE" id="PS00211">
    <property type="entry name" value="ABC_TRANSPORTER_1"/>
    <property type="match status" value="1"/>
</dbReference>
<dbReference type="Gene3D" id="3.40.50.300">
    <property type="entry name" value="P-loop containing nucleotide triphosphate hydrolases"/>
    <property type="match status" value="1"/>
</dbReference>
<proteinExistence type="predicted"/>
<dbReference type="InterPro" id="IPR050093">
    <property type="entry name" value="ABC_SmlMolc_Importer"/>
</dbReference>
<dbReference type="AlphaFoldDB" id="A0A7W4PPY2"/>
<dbReference type="EMBL" id="JABEQK010000011">
    <property type="protein sequence ID" value="MBB2206092.1"/>
    <property type="molecule type" value="Genomic_DNA"/>
</dbReference>
<feature type="domain" description="ABC transporter" evidence="4">
    <location>
        <begin position="9"/>
        <end position="244"/>
    </location>
</feature>
<dbReference type="SMART" id="SM00382">
    <property type="entry name" value="AAA"/>
    <property type="match status" value="1"/>
</dbReference>
<gene>
    <name evidence="5" type="ORF">HLH27_13865</name>
</gene>
<dbReference type="InterPro" id="IPR003439">
    <property type="entry name" value="ABC_transporter-like_ATP-bd"/>
</dbReference>
<dbReference type="PANTHER" id="PTHR42781:SF4">
    <property type="entry name" value="SPERMIDINE_PUTRESCINE IMPORT ATP-BINDING PROTEIN POTA"/>
    <property type="match status" value="1"/>
</dbReference>
<evidence type="ECO:0000256" key="2">
    <source>
        <dbReference type="ARBA" id="ARBA00022741"/>
    </source>
</evidence>
<keyword evidence="6" id="KW-1185">Reference proteome</keyword>
<evidence type="ECO:0000256" key="3">
    <source>
        <dbReference type="ARBA" id="ARBA00022840"/>
    </source>
</evidence>
<organism evidence="5 6">
    <name type="scientific">Gluconacetobacter takamatsuzukensis</name>
    <dbReference type="NCBI Taxonomy" id="1286190"/>
    <lineage>
        <taxon>Bacteria</taxon>
        <taxon>Pseudomonadati</taxon>
        <taxon>Pseudomonadota</taxon>
        <taxon>Alphaproteobacteria</taxon>
        <taxon>Acetobacterales</taxon>
        <taxon>Acetobacteraceae</taxon>
        <taxon>Gluconacetobacter</taxon>
    </lineage>
</organism>
<dbReference type="InterPro" id="IPR003593">
    <property type="entry name" value="AAA+_ATPase"/>
</dbReference>
<dbReference type="InterPro" id="IPR027417">
    <property type="entry name" value="P-loop_NTPase"/>
</dbReference>
<dbReference type="Gene3D" id="2.40.50.100">
    <property type="match status" value="1"/>
</dbReference>
<accession>A0A7W4PPY2</accession>
<dbReference type="PROSITE" id="PS50893">
    <property type="entry name" value="ABC_TRANSPORTER_2"/>
    <property type="match status" value="1"/>
</dbReference>
<dbReference type="FunFam" id="3.40.50.300:FF:000425">
    <property type="entry name" value="Probable ABC transporter, ATP-binding subunit"/>
    <property type="match status" value="1"/>
</dbReference>
<comment type="caution">
    <text evidence="5">The sequence shown here is derived from an EMBL/GenBank/DDBJ whole genome shotgun (WGS) entry which is preliminary data.</text>
</comment>
<keyword evidence="1" id="KW-0813">Transport</keyword>
<dbReference type="Proteomes" id="UP000540556">
    <property type="component" value="Unassembled WGS sequence"/>
</dbReference>
<dbReference type="GO" id="GO:0016887">
    <property type="term" value="F:ATP hydrolysis activity"/>
    <property type="evidence" value="ECO:0007669"/>
    <property type="project" value="InterPro"/>
</dbReference>
<sequence length="363" mass="39457">MESHRVSFLEVENVRKDFGDYHALRDVSFAVEKGEVVTLLGPSGCGKTTMLRALAGLETIDRGRIALGGRELAHDGRVHLAAEKRGIGMVFQSYALWPHKTIFENIGLGLRLKKMPQADIAARVRWALDIVGLPGSESRFPSSLSGGQQQRISLARALALEPTCLLFDEPMSNLDVSLREKMRFEIRTIMNDAGITSVYVTHDHEEAMVVSDRIMIMQSGRIVQQGSPREIYLRPKSRFVAEFLGGANLFPLDVERSVPVEGQFVTTGGLMLRGSPVEALPPDPLVFFRAEALRHGSAEEEGATVLRATVESACFLGGAIQCGLRASGMAIAASLPVVPEVSVGEQIELVLSPQSVSVIADCH</sequence>
<evidence type="ECO:0000313" key="5">
    <source>
        <dbReference type="EMBL" id="MBB2206092.1"/>
    </source>
</evidence>
<evidence type="ECO:0000259" key="4">
    <source>
        <dbReference type="PROSITE" id="PS50893"/>
    </source>
</evidence>
<name>A0A7W4PPY2_9PROT</name>
<keyword evidence="3 5" id="KW-0067">ATP-binding</keyword>
<dbReference type="PANTHER" id="PTHR42781">
    <property type="entry name" value="SPERMIDINE/PUTRESCINE IMPORT ATP-BINDING PROTEIN POTA"/>
    <property type="match status" value="1"/>
</dbReference>
<protein>
    <submittedName>
        <fullName evidence="5">ABC transporter ATP-binding protein</fullName>
    </submittedName>
</protein>
<dbReference type="InterPro" id="IPR017871">
    <property type="entry name" value="ABC_transporter-like_CS"/>
</dbReference>
<dbReference type="Pfam" id="PF00005">
    <property type="entry name" value="ABC_tran"/>
    <property type="match status" value="1"/>
</dbReference>
<dbReference type="GO" id="GO:0005524">
    <property type="term" value="F:ATP binding"/>
    <property type="evidence" value="ECO:0007669"/>
    <property type="project" value="UniProtKB-KW"/>
</dbReference>
<reference evidence="5 6" key="1">
    <citation type="submission" date="2020-04" db="EMBL/GenBank/DDBJ databases">
        <title>Description of novel Gluconacetobacter.</title>
        <authorList>
            <person name="Sombolestani A."/>
        </authorList>
    </citation>
    <scope>NUCLEOTIDE SEQUENCE [LARGE SCALE GENOMIC DNA]</scope>
    <source>
        <strain evidence="5 6">LMG 27800</strain>
    </source>
</reference>